<dbReference type="AlphaFoldDB" id="A0A0H4PGG9"/>
<protein>
    <submittedName>
        <fullName evidence="2">Uncharacterized protein</fullName>
    </submittedName>
</protein>
<accession>A0A0H4PGG9</accession>
<evidence type="ECO:0000256" key="1">
    <source>
        <dbReference type="SAM" id="Phobius"/>
    </source>
</evidence>
<gene>
    <name evidence="2" type="ORF">CA2015_4291</name>
</gene>
<keyword evidence="1" id="KW-0472">Membrane</keyword>
<organism evidence="2 3">
    <name type="scientific">Cyclobacterium amurskyense</name>
    <dbReference type="NCBI Taxonomy" id="320787"/>
    <lineage>
        <taxon>Bacteria</taxon>
        <taxon>Pseudomonadati</taxon>
        <taxon>Bacteroidota</taxon>
        <taxon>Cytophagia</taxon>
        <taxon>Cytophagales</taxon>
        <taxon>Cyclobacteriaceae</taxon>
        <taxon>Cyclobacterium</taxon>
    </lineage>
</organism>
<feature type="transmembrane region" description="Helical" evidence="1">
    <location>
        <begin position="33"/>
        <end position="53"/>
    </location>
</feature>
<evidence type="ECO:0000313" key="2">
    <source>
        <dbReference type="EMBL" id="AKP53636.1"/>
    </source>
</evidence>
<keyword evidence="3" id="KW-1185">Reference proteome</keyword>
<reference evidence="2 3" key="1">
    <citation type="submission" date="2015-07" db="EMBL/GenBank/DDBJ databases">
        <authorList>
            <person name="Kim K.M."/>
        </authorList>
    </citation>
    <scope>NUCLEOTIDE SEQUENCE [LARGE SCALE GENOMIC DNA]</scope>
    <source>
        <strain evidence="2 3">KCTC 12363</strain>
    </source>
</reference>
<dbReference type="EMBL" id="CP012040">
    <property type="protein sequence ID" value="AKP53636.1"/>
    <property type="molecule type" value="Genomic_DNA"/>
</dbReference>
<keyword evidence="1" id="KW-1133">Transmembrane helix</keyword>
<evidence type="ECO:0000313" key="3">
    <source>
        <dbReference type="Proteomes" id="UP000036520"/>
    </source>
</evidence>
<dbReference type="STRING" id="320787.CA2015_4291"/>
<dbReference type="KEGG" id="camu:CA2015_4291"/>
<dbReference type="RefSeq" id="WP_048643719.1">
    <property type="nucleotide sequence ID" value="NZ_CP012040.1"/>
</dbReference>
<name>A0A0H4PGG9_9BACT</name>
<keyword evidence="1" id="KW-0812">Transmembrane</keyword>
<dbReference type="Proteomes" id="UP000036520">
    <property type="component" value="Chromosome"/>
</dbReference>
<sequence length="123" mass="14455">MEKFPKKNIFRTPENYFENLPDKILEKRKPKALQYYLSGMAAAAVVIIGFFLFNNNDTVTSSINYQTELNEEVEYYIESGVWNVEDVLLLADNPNELLDDITEEEWSNQTWIDEGLLENEIFY</sequence>
<dbReference type="OrthoDB" id="893763at2"/>
<proteinExistence type="predicted"/>